<proteinExistence type="predicted"/>
<organism evidence="4 5">
    <name type="scientific">Adineta ricciae</name>
    <name type="common">Rotifer</name>
    <dbReference type="NCBI Taxonomy" id="249248"/>
    <lineage>
        <taxon>Eukaryota</taxon>
        <taxon>Metazoa</taxon>
        <taxon>Spiralia</taxon>
        <taxon>Gnathifera</taxon>
        <taxon>Rotifera</taxon>
        <taxon>Eurotatoria</taxon>
        <taxon>Bdelloidea</taxon>
        <taxon>Adinetida</taxon>
        <taxon>Adinetidae</taxon>
        <taxon>Adineta</taxon>
    </lineage>
</organism>
<name>A0A815R594_ADIRI</name>
<sequence length="335" mass="35320">MHKITVVNQDVVETQNFDSADFESTEHATGKQQNISHGCCPKRKRKVICVTLLIAIVSVIVICILIPTVILNRNETRSITTETAATAATTETTTGTATTTETTAGTATTTGTTTGTATTTGTTTGTATTTGTTTGTATTTGIAPGAATTVTPDPISMAAVDRQVYGVCNTPAGADSVAASAGEWQCHYMVRESPDKACDGNVSTKYLSFGACYNGGKGPTCGMGTGFYLELSRGPTLVNGMKVCTANDFDQRDPIHVSLEGSNLPGRDLSLGSSWTLLYDGSSGLETDPGRKECGPLQLFNNTKEYRSYRFLVSAKRNISYSVQYSEVQLYSLRS</sequence>
<comment type="caution">
    <text evidence="4">The sequence shown here is derived from an EMBL/GenBank/DDBJ whole genome shotgun (WGS) entry which is preliminary data.</text>
</comment>
<keyword evidence="2" id="KW-1133">Transmembrane helix</keyword>
<evidence type="ECO:0000313" key="3">
    <source>
        <dbReference type="EMBL" id="CAF1148145.1"/>
    </source>
</evidence>
<feature type="transmembrane region" description="Helical" evidence="2">
    <location>
        <begin position="47"/>
        <end position="71"/>
    </location>
</feature>
<evidence type="ECO:0000256" key="2">
    <source>
        <dbReference type="SAM" id="Phobius"/>
    </source>
</evidence>
<protein>
    <submittedName>
        <fullName evidence="4">Uncharacterized protein</fullName>
    </submittedName>
</protein>
<gene>
    <name evidence="3" type="ORF">EDS130_LOCUS22457</name>
    <name evidence="4" type="ORF">XAT740_LOCUS37992</name>
</gene>
<evidence type="ECO:0000256" key="1">
    <source>
        <dbReference type="SAM" id="MobiDB-lite"/>
    </source>
</evidence>
<evidence type="ECO:0000313" key="5">
    <source>
        <dbReference type="Proteomes" id="UP000663828"/>
    </source>
</evidence>
<dbReference type="EMBL" id="CAJNOJ010000118">
    <property type="protein sequence ID" value="CAF1148145.1"/>
    <property type="molecule type" value="Genomic_DNA"/>
</dbReference>
<accession>A0A815R594</accession>
<dbReference type="AlphaFoldDB" id="A0A815R594"/>
<keyword evidence="2" id="KW-0812">Transmembrane</keyword>
<feature type="region of interest" description="Disordered" evidence="1">
    <location>
        <begin position="82"/>
        <end position="147"/>
    </location>
</feature>
<dbReference type="Proteomes" id="UP000663828">
    <property type="component" value="Unassembled WGS sequence"/>
</dbReference>
<dbReference type="EMBL" id="CAJNOR010004054">
    <property type="protein sequence ID" value="CAF1471256.1"/>
    <property type="molecule type" value="Genomic_DNA"/>
</dbReference>
<evidence type="ECO:0000313" key="4">
    <source>
        <dbReference type="EMBL" id="CAF1471256.1"/>
    </source>
</evidence>
<reference evidence="4" key="1">
    <citation type="submission" date="2021-02" db="EMBL/GenBank/DDBJ databases">
        <authorList>
            <person name="Nowell W R."/>
        </authorList>
    </citation>
    <scope>NUCLEOTIDE SEQUENCE</scope>
</reference>
<keyword evidence="2" id="KW-0472">Membrane</keyword>
<dbReference type="Proteomes" id="UP000663852">
    <property type="component" value="Unassembled WGS sequence"/>
</dbReference>
<keyword evidence="5" id="KW-1185">Reference proteome</keyword>